<dbReference type="Pfam" id="PF00107">
    <property type="entry name" value="ADH_zinc_N"/>
    <property type="match status" value="1"/>
</dbReference>
<evidence type="ECO:0000256" key="2">
    <source>
        <dbReference type="ARBA" id="ARBA00022833"/>
    </source>
</evidence>
<evidence type="ECO:0000256" key="1">
    <source>
        <dbReference type="ARBA" id="ARBA00022723"/>
    </source>
</evidence>
<dbReference type="PANTHER" id="PTHR43401">
    <property type="entry name" value="L-THREONINE 3-DEHYDROGENASE"/>
    <property type="match status" value="1"/>
</dbReference>
<comment type="cofactor">
    <cofactor evidence="4">
        <name>Zn(2+)</name>
        <dbReference type="ChEBI" id="CHEBI:29105"/>
    </cofactor>
</comment>
<dbReference type="SUPFAM" id="SSF50129">
    <property type="entry name" value="GroES-like"/>
    <property type="match status" value="1"/>
</dbReference>
<dbReference type="InterPro" id="IPR013149">
    <property type="entry name" value="ADH-like_C"/>
</dbReference>
<feature type="domain" description="Alcohol dehydrogenase-like N-terminal" evidence="6">
    <location>
        <begin position="31"/>
        <end position="147"/>
    </location>
</feature>
<gene>
    <name evidence="7" type="ORF">F1559_003108</name>
</gene>
<keyword evidence="2 4" id="KW-0862">Zinc</keyword>
<dbReference type="EMBL" id="VWRR01000013">
    <property type="protein sequence ID" value="KAF6001768.1"/>
    <property type="molecule type" value="Genomic_DNA"/>
</dbReference>
<dbReference type="OrthoDB" id="3941538at2759"/>
<evidence type="ECO:0000259" key="6">
    <source>
        <dbReference type="Pfam" id="PF08240"/>
    </source>
</evidence>
<dbReference type="InterPro" id="IPR013154">
    <property type="entry name" value="ADH-like_N"/>
</dbReference>
<keyword evidence="8" id="KW-1185">Reference proteome</keyword>
<sequence length="379" mass="41047">MSVGRFMRALVKSAPKAGLEWVEKHPVPSIGPNDVLIRVTHASICGTDLHIYKYDAWAQRTIPIPLVVGHEYVGRVAALGEQVAQRAPLRVGDRVTGEGHVTCGFCRNCRAGRQHLCRNTLGVGVNRDGAFADYVAVPARNVVRLPDRIPDLWGAVMDPLGNAVHTALANDLVGEDVLITGAGPIGIMAAGICRHVGARHIVVTDIREERLALARQCGATLAINTRQGREAPSLSDALPSTVAIEDAAEASERLLRDAMKQLGMTEGFDVGLEMSGVPSAFRSMLATMNHGGRIALLGIPSESFPINWDEVVFKGLTIQGIYGREMFETWYRMINMLIGGLMERIQPVLTDRFPAHEYEKAFTVAGSGTAGKVILEWDA</sequence>
<keyword evidence="3" id="KW-0560">Oxidoreductase</keyword>
<dbReference type="AlphaFoldDB" id="A0A7J7IFI0"/>
<organism evidence="7 8">
    <name type="scientific">Cyanidiococcus yangmingshanensis</name>
    <dbReference type="NCBI Taxonomy" id="2690220"/>
    <lineage>
        <taxon>Eukaryota</taxon>
        <taxon>Rhodophyta</taxon>
        <taxon>Bangiophyceae</taxon>
        <taxon>Cyanidiales</taxon>
        <taxon>Cyanidiaceae</taxon>
        <taxon>Cyanidiococcus</taxon>
    </lineage>
</organism>
<reference evidence="7 8" key="1">
    <citation type="journal article" date="2020" name="J. Phycol.">
        <title>Comparative genome analysis reveals Cyanidiococcus gen. nov., a new extremophilic red algal genus sister to Cyanidioschyzon (Cyanidioschyzonaceae, Rhodophyta).</title>
        <authorList>
            <person name="Liu S.-L."/>
            <person name="Chiang Y.-R."/>
            <person name="Yoon H.S."/>
            <person name="Fu H.-Y."/>
        </authorList>
    </citation>
    <scope>NUCLEOTIDE SEQUENCE [LARGE SCALE GENOMIC DNA]</scope>
    <source>
        <strain evidence="7 8">THAL066</strain>
    </source>
</reference>
<evidence type="ECO:0000256" key="4">
    <source>
        <dbReference type="RuleBase" id="RU361277"/>
    </source>
</evidence>
<dbReference type="InterPro" id="IPR036291">
    <property type="entry name" value="NAD(P)-bd_dom_sf"/>
</dbReference>
<evidence type="ECO:0000313" key="8">
    <source>
        <dbReference type="Proteomes" id="UP000530660"/>
    </source>
</evidence>
<dbReference type="NCBIfam" id="NF003808">
    <property type="entry name" value="PRK05396.1"/>
    <property type="match status" value="1"/>
</dbReference>
<evidence type="ECO:0008006" key="9">
    <source>
        <dbReference type="Google" id="ProtNLM"/>
    </source>
</evidence>
<dbReference type="SUPFAM" id="SSF51735">
    <property type="entry name" value="NAD(P)-binding Rossmann-fold domains"/>
    <property type="match status" value="1"/>
</dbReference>
<keyword evidence="1 4" id="KW-0479">Metal-binding</keyword>
<evidence type="ECO:0000256" key="3">
    <source>
        <dbReference type="ARBA" id="ARBA00023002"/>
    </source>
</evidence>
<evidence type="ECO:0000259" key="5">
    <source>
        <dbReference type="Pfam" id="PF00107"/>
    </source>
</evidence>
<name>A0A7J7IFI0_9RHOD</name>
<dbReference type="GO" id="GO:0008270">
    <property type="term" value="F:zinc ion binding"/>
    <property type="evidence" value="ECO:0007669"/>
    <property type="project" value="InterPro"/>
</dbReference>
<dbReference type="Proteomes" id="UP000530660">
    <property type="component" value="Unassembled WGS sequence"/>
</dbReference>
<dbReference type="InterPro" id="IPR002328">
    <property type="entry name" value="ADH_Zn_CS"/>
</dbReference>
<dbReference type="PANTHER" id="PTHR43401:SF2">
    <property type="entry name" value="L-THREONINE 3-DEHYDROGENASE"/>
    <property type="match status" value="1"/>
</dbReference>
<dbReference type="Pfam" id="PF08240">
    <property type="entry name" value="ADH_N"/>
    <property type="match status" value="1"/>
</dbReference>
<protein>
    <recommendedName>
        <fullName evidence="9">L-threonine 3-dehydrogenase</fullName>
    </recommendedName>
</protein>
<dbReference type="InterPro" id="IPR011032">
    <property type="entry name" value="GroES-like_sf"/>
</dbReference>
<comment type="caution">
    <text evidence="7">The sequence shown here is derived from an EMBL/GenBank/DDBJ whole genome shotgun (WGS) entry which is preliminary data.</text>
</comment>
<dbReference type="Gene3D" id="3.90.180.10">
    <property type="entry name" value="Medium-chain alcohol dehydrogenases, catalytic domain"/>
    <property type="match status" value="1"/>
</dbReference>
<feature type="domain" description="Alcohol dehydrogenase-like C-terminal" evidence="5">
    <location>
        <begin position="184"/>
        <end position="337"/>
    </location>
</feature>
<evidence type="ECO:0000313" key="7">
    <source>
        <dbReference type="EMBL" id="KAF6001768.1"/>
    </source>
</evidence>
<dbReference type="Gene3D" id="3.40.50.720">
    <property type="entry name" value="NAD(P)-binding Rossmann-like Domain"/>
    <property type="match status" value="1"/>
</dbReference>
<dbReference type="InterPro" id="IPR050129">
    <property type="entry name" value="Zn_alcohol_dh"/>
</dbReference>
<dbReference type="PROSITE" id="PS00059">
    <property type="entry name" value="ADH_ZINC"/>
    <property type="match status" value="1"/>
</dbReference>
<comment type="similarity">
    <text evidence="4">Belongs to the zinc-containing alcohol dehydrogenase family.</text>
</comment>
<accession>A0A7J7IFI0</accession>
<dbReference type="GO" id="GO:0016491">
    <property type="term" value="F:oxidoreductase activity"/>
    <property type="evidence" value="ECO:0007669"/>
    <property type="project" value="UniProtKB-KW"/>
</dbReference>
<proteinExistence type="inferred from homology"/>